<dbReference type="EMBL" id="OU503058">
    <property type="protein sequence ID" value="CAI9787332.1"/>
    <property type="molecule type" value="Genomic_DNA"/>
</dbReference>
<dbReference type="PANTHER" id="PTHR47447">
    <property type="entry name" value="OS03G0856100 PROTEIN"/>
    <property type="match status" value="1"/>
</dbReference>
<accession>A0AAD2ED00</accession>
<feature type="repeat" description="PPR" evidence="3">
    <location>
        <begin position="259"/>
        <end position="293"/>
    </location>
</feature>
<protein>
    <recommendedName>
        <fullName evidence="6">Pentatricopeptide repeat-containing protein</fullName>
    </recommendedName>
</protein>
<dbReference type="InterPro" id="IPR002885">
    <property type="entry name" value="PPR_rpt"/>
</dbReference>
<dbReference type="InterPro" id="IPR011990">
    <property type="entry name" value="TPR-like_helical_dom_sf"/>
</dbReference>
<dbReference type="Proteomes" id="UP000834106">
    <property type="component" value="Chromosome 23"/>
</dbReference>
<evidence type="ECO:0000256" key="3">
    <source>
        <dbReference type="PROSITE-ProRule" id="PRU00708"/>
    </source>
</evidence>
<name>A0AAD2ED00_9LAMI</name>
<proteinExistence type="inferred from homology"/>
<sequence>MALLNHRYSISSSSSLPSICTHQFSTPLFFVITKQPQRKLTISLCSPTSTQSSPIFLPFLQNPGKKETHKPEHNNIEEINDPILKFFKTRTSEQGSEPDPLQEGRISLQKNRKTSWHLASTFDEPNSGDEMKSYHLGLPENVNSGLQTASEGEGIVGEILEIARGLPENVTLGEALEGYDFGGRIGEVECVEVLRIMGEEGMVMNCLYFFEWMGLNEPSLVSPRTCSVLFPILGRARKGNELLVVFRNLPFDQKKQFRDVRVYNAAISGLLSCGRFDDAWKVYNSLETDNIRPDHVTCSIMITIMRKSGSSAKDSWEFFEKMNKKGNMWSLEVLGALIKTFCDEGLKNEALVIQSEMEKRGISSNVVVYNTIMDAYGKSNQVEELEARSIFIMVTDHITRCERRGQGKDSSLMQISS</sequence>
<evidence type="ECO:0000313" key="5">
    <source>
        <dbReference type="Proteomes" id="UP000834106"/>
    </source>
</evidence>
<gene>
    <name evidence="4" type="ORF">FPE_LOCUS34762</name>
</gene>
<organism evidence="4 5">
    <name type="scientific">Fraxinus pennsylvanica</name>
    <dbReference type="NCBI Taxonomy" id="56036"/>
    <lineage>
        <taxon>Eukaryota</taxon>
        <taxon>Viridiplantae</taxon>
        <taxon>Streptophyta</taxon>
        <taxon>Embryophyta</taxon>
        <taxon>Tracheophyta</taxon>
        <taxon>Spermatophyta</taxon>
        <taxon>Magnoliopsida</taxon>
        <taxon>eudicotyledons</taxon>
        <taxon>Gunneridae</taxon>
        <taxon>Pentapetalae</taxon>
        <taxon>asterids</taxon>
        <taxon>lamiids</taxon>
        <taxon>Lamiales</taxon>
        <taxon>Oleaceae</taxon>
        <taxon>Oleeae</taxon>
        <taxon>Fraxinus</taxon>
    </lineage>
</organism>
<dbReference type="PANTHER" id="PTHR47447:SF23">
    <property type="entry name" value="PENTACOTRIPEPTIDE-REPEAT REGION OF PRORP DOMAIN-CONTAINING PROTEIN"/>
    <property type="match status" value="1"/>
</dbReference>
<reference evidence="4" key="1">
    <citation type="submission" date="2023-05" db="EMBL/GenBank/DDBJ databases">
        <authorList>
            <person name="Huff M."/>
        </authorList>
    </citation>
    <scope>NUCLEOTIDE SEQUENCE</scope>
</reference>
<evidence type="ECO:0000313" key="4">
    <source>
        <dbReference type="EMBL" id="CAI9787332.1"/>
    </source>
</evidence>
<keyword evidence="2" id="KW-0677">Repeat</keyword>
<dbReference type="PROSITE" id="PS51375">
    <property type="entry name" value="PPR"/>
    <property type="match status" value="1"/>
</dbReference>
<dbReference type="AlphaFoldDB" id="A0AAD2ED00"/>
<dbReference type="Gene3D" id="1.25.40.10">
    <property type="entry name" value="Tetratricopeptide repeat domain"/>
    <property type="match status" value="2"/>
</dbReference>
<dbReference type="Pfam" id="PF13812">
    <property type="entry name" value="PPR_3"/>
    <property type="match status" value="1"/>
</dbReference>
<dbReference type="NCBIfam" id="TIGR00756">
    <property type="entry name" value="PPR"/>
    <property type="match status" value="1"/>
</dbReference>
<evidence type="ECO:0008006" key="6">
    <source>
        <dbReference type="Google" id="ProtNLM"/>
    </source>
</evidence>
<evidence type="ECO:0000256" key="1">
    <source>
        <dbReference type="ARBA" id="ARBA00007626"/>
    </source>
</evidence>
<dbReference type="Pfam" id="PF13041">
    <property type="entry name" value="PPR_2"/>
    <property type="match status" value="1"/>
</dbReference>
<comment type="similarity">
    <text evidence="1">Belongs to the PPR family. P subfamily.</text>
</comment>
<evidence type="ECO:0000256" key="2">
    <source>
        <dbReference type="ARBA" id="ARBA00022737"/>
    </source>
</evidence>
<keyword evidence="5" id="KW-1185">Reference proteome</keyword>